<gene>
    <name evidence="1" type="ORF">GCM10010873_24000</name>
</gene>
<reference evidence="1 2" key="1">
    <citation type="journal article" date="2014" name="Int. J. Syst. Evol. Microbiol.">
        <title>Complete genome sequence of Corynebacterium casei LMG S-19264T (=DSM 44701T), isolated from a smear-ripened cheese.</title>
        <authorList>
            <consortium name="US DOE Joint Genome Institute (JGI-PGF)"/>
            <person name="Walter F."/>
            <person name="Albersmeier A."/>
            <person name="Kalinowski J."/>
            <person name="Ruckert C."/>
        </authorList>
    </citation>
    <scope>NUCLEOTIDE SEQUENCE [LARGE SCALE GENOMIC DNA]</scope>
    <source>
        <strain evidence="1 2">NBRC 111766</strain>
    </source>
</reference>
<evidence type="ECO:0000313" key="2">
    <source>
        <dbReference type="Proteomes" id="UP001157355"/>
    </source>
</evidence>
<organism evidence="1 2">
    <name type="scientific">Cypionkella aquatica</name>
    <dbReference type="NCBI Taxonomy" id="1756042"/>
    <lineage>
        <taxon>Bacteria</taxon>
        <taxon>Pseudomonadati</taxon>
        <taxon>Pseudomonadota</taxon>
        <taxon>Alphaproteobacteria</taxon>
        <taxon>Rhodobacterales</taxon>
        <taxon>Paracoccaceae</taxon>
        <taxon>Cypionkella</taxon>
    </lineage>
</organism>
<name>A0AA37X4E9_9RHOB</name>
<comment type="caution">
    <text evidence="1">The sequence shown here is derived from an EMBL/GenBank/DDBJ whole genome shotgun (WGS) entry which is preliminary data.</text>
</comment>
<accession>A0AA37X4E9</accession>
<dbReference type="Proteomes" id="UP001157355">
    <property type="component" value="Unassembled WGS sequence"/>
</dbReference>
<sequence>MAKHFAGAARDTIRWGWLFYWADRASDKLRDDAPSLCLITLYSLHRTPKREIRQRKHQLKSRIRQGLILQGLSHKRRNARVDGKQEMVQFRDEMPVSICLGEPERPAPIKSIQFFDKAMQAVLQPVDTQKYTWRLLGYRRRHFLPDMGATGGDQVAQSGKVPIDRGRADAGASCDIHERGRGDALLIVQLHRCRDDALAGFVLGLSASGHPIGAAVCAICHIDDITIP</sequence>
<protein>
    <submittedName>
        <fullName evidence="1">Uncharacterized protein</fullName>
    </submittedName>
</protein>
<proteinExistence type="predicted"/>
<dbReference type="EMBL" id="BSPP01000008">
    <property type="protein sequence ID" value="GLS87426.1"/>
    <property type="molecule type" value="Genomic_DNA"/>
</dbReference>
<dbReference type="AlphaFoldDB" id="A0AA37X4E9"/>
<keyword evidence="2" id="KW-1185">Reference proteome</keyword>
<evidence type="ECO:0000313" key="1">
    <source>
        <dbReference type="EMBL" id="GLS87426.1"/>
    </source>
</evidence>